<dbReference type="PANTHER" id="PTHR13833:SF71">
    <property type="entry name" value="NHL DOMAIN-CONTAINING PROTEIN"/>
    <property type="match status" value="1"/>
</dbReference>
<dbReference type="EMBL" id="JAHESC010000086">
    <property type="protein sequence ID" value="MBT1690768.1"/>
    <property type="molecule type" value="Genomic_DNA"/>
</dbReference>
<evidence type="ECO:0008006" key="4">
    <source>
        <dbReference type="Google" id="ProtNLM"/>
    </source>
</evidence>
<protein>
    <recommendedName>
        <fullName evidence="4">NHL repeat-containing protein</fullName>
    </recommendedName>
</protein>
<feature type="chain" id="PRO_5042955934" description="NHL repeat-containing protein" evidence="1">
    <location>
        <begin position="21"/>
        <end position="470"/>
    </location>
</feature>
<dbReference type="SUPFAM" id="SSF101898">
    <property type="entry name" value="NHL repeat"/>
    <property type="match status" value="1"/>
</dbReference>
<name>A0AAP2DEY8_9BACT</name>
<dbReference type="PANTHER" id="PTHR13833">
    <property type="match status" value="1"/>
</dbReference>
<evidence type="ECO:0000313" key="3">
    <source>
        <dbReference type="Proteomes" id="UP001319180"/>
    </source>
</evidence>
<reference evidence="2 3" key="1">
    <citation type="submission" date="2021-05" db="EMBL/GenBank/DDBJ databases">
        <title>A Polyphasic approach of four new species of the genus Ohtaekwangia: Ohtaekwangia histidinii sp. nov., Ohtaekwangia cretensis sp. nov., Ohtaekwangia indiensis sp. nov., Ohtaekwangia reichenbachii sp. nov. from diverse environment.</title>
        <authorList>
            <person name="Octaviana S."/>
        </authorList>
    </citation>
    <scope>NUCLEOTIDE SEQUENCE [LARGE SCALE GENOMIC DNA]</scope>
    <source>
        <strain evidence="2 3">PWU37</strain>
    </source>
</reference>
<evidence type="ECO:0000256" key="1">
    <source>
        <dbReference type="SAM" id="SignalP"/>
    </source>
</evidence>
<dbReference type="Gene3D" id="2.120.10.30">
    <property type="entry name" value="TolB, C-terminal domain"/>
    <property type="match status" value="1"/>
</dbReference>
<sequence>MHKYVLFLAALMVFALSSCSDSSEENPGSLQGVEFEGADAAIDVYAGDTLDVKIKNFNGFYHRLILNDKVLDQWILEEKDGYVTHRIVVPPRIGSGHLVLSNKENEQITGPALRYNKQYVRVFFEGYFLGTGMTRLQNDVMALYEGTDEALKTLRYAGFSTETNIHYAVFNLRGSTLNRTEFNYDPGRIDYTYGGTGIAASRDGEKLYFFLRTDIDGPMLSDVVEVPTSTLTQSSYTPAFYTQASERGKLGWVSGLASDSKGNLFTVEHERPYIQKITNGLITRFAGGDEDRNADGTGVHAGFQTIQSIVIDEQDNLYVADSNRIRKITPAGVVTTLAGSTEAGNRDGAVADARFNTLAGIAIGDDGVLYVYDRGNKGIRIINAEHTQVSTLHMYDLWQFSPGAHDSHMSMTVDSKGNVYLLQSSESEHDIFSNGFSAFLFEDNIPGEVFDDIITFRSNTGWAGKIVTGQ</sequence>
<keyword evidence="3" id="KW-1185">Reference proteome</keyword>
<dbReference type="AlphaFoldDB" id="A0AAP2DEY8"/>
<dbReference type="RefSeq" id="WP_254094545.1">
    <property type="nucleotide sequence ID" value="NZ_JAHESC010000086.1"/>
</dbReference>
<gene>
    <name evidence="2" type="ORF">KK078_29660</name>
</gene>
<comment type="caution">
    <text evidence="2">The sequence shown here is derived from an EMBL/GenBank/DDBJ whole genome shotgun (WGS) entry which is preliminary data.</text>
</comment>
<evidence type="ECO:0000313" key="2">
    <source>
        <dbReference type="EMBL" id="MBT1690768.1"/>
    </source>
</evidence>
<proteinExistence type="predicted"/>
<feature type="signal peptide" evidence="1">
    <location>
        <begin position="1"/>
        <end position="20"/>
    </location>
</feature>
<organism evidence="2 3">
    <name type="scientific">Dawidia soli</name>
    <dbReference type="NCBI Taxonomy" id="2782352"/>
    <lineage>
        <taxon>Bacteria</taxon>
        <taxon>Pseudomonadati</taxon>
        <taxon>Bacteroidota</taxon>
        <taxon>Cytophagia</taxon>
        <taxon>Cytophagales</taxon>
        <taxon>Chryseotaleaceae</taxon>
        <taxon>Dawidia</taxon>
    </lineage>
</organism>
<dbReference type="Proteomes" id="UP001319180">
    <property type="component" value="Unassembled WGS sequence"/>
</dbReference>
<accession>A0AAP2DEY8</accession>
<keyword evidence="1" id="KW-0732">Signal</keyword>
<dbReference type="InterPro" id="IPR011042">
    <property type="entry name" value="6-blade_b-propeller_TolB-like"/>
</dbReference>
<dbReference type="PROSITE" id="PS51257">
    <property type="entry name" value="PROKAR_LIPOPROTEIN"/>
    <property type="match status" value="1"/>
</dbReference>